<organism evidence="1 2">
    <name type="scientific">Bursaphelenchus okinawaensis</name>
    <dbReference type="NCBI Taxonomy" id="465554"/>
    <lineage>
        <taxon>Eukaryota</taxon>
        <taxon>Metazoa</taxon>
        <taxon>Ecdysozoa</taxon>
        <taxon>Nematoda</taxon>
        <taxon>Chromadorea</taxon>
        <taxon>Rhabditida</taxon>
        <taxon>Tylenchina</taxon>
        <taxon>Tylenchomorpha</taxon>
        <taxon>Aphelenchoidea</taxon>
        <taxon>Aphelenchoididae</taxon>
        <taxon>Bursaphelenchus</taxon>
    </lineage>
</organism>
<dbReference type="InterPro" id="IPR038459">
    <property type="entry name" value="MT_TRM10-typ_sf"/>
</dbReference>
<accession>A0A811LMS1</accession>
<comment type="caution">
    <text evidence="1">The sequence shown here is derived from an EMBL/GenBank/DDBJ whole genome shotgun (WGS) entry which is preliminary data.</text>
</comment>
<dbReference type="Gene3D" id="3.40.1280.30">
    <property type="match status" value="1"/>
</dbReference>
<evidence type="ECO:0000313" key="2">
    <source>
        <dbReference type="Proteomes" id="UP000614601"/>
    </source>
</evidence>
<dbReference type="Proteomes" id="UP000614601">
    <property type="component" value="Unassembled WGS sequence"/>
</dbReference>
<keyword evidence="2" id="KW-1185">Reference proteome</keyword>
<dbReference type="EMBL" id="CAJFCW020000006">
    <property type="protein sequence ID" value="CAG9125546.1"/>
    <property type="molecule type" value="Genomic_DNA"/>
</dbReference>
<protein>
    <submittedName>
        <fullName evidence="1">Uncharacterized protein</fullName>
    </submittedName>
</protein>
<reference evidence="1" key="1">
    <citation type="submission" date="2020-09" db="EMBL/GenBank/DDBJ databases">
        <authorList>
            <person name="Kikuchi T."/>
        </authorList>
    </citation>
    <scope>NUCLEOTIDE SEQUENCE</scope>
    <source>
        <strain evidence="1">SH1</strain>
    </source>
</reference>
<proteinExistence type="predicted"/>
<dbReference type="AlphaFoldDB" id="A0A811LMS1"/>
<name>A0A811LMS1_9BILA</name>
<evidence type="ECO:0000313" key="1">
    <source>
        <dbReference type="EMBL" id="CAD5229025.1"/>
    </source>
</evidence>
<gene>
    <name evidence="1" type="ORF">BOKJ2_LOCUS13084</name>
</gene>
<sequence length="344" mass="40474">MNVWRLFPSKAGLIARIKKEYKLYTYFAQKPARRFTKSDWICLLSTKNTRERLVYWDYQTVRDGFIERRVKDVRLEHEQASEMAKYEKGQSGYGFGVFDQNNLIKSSLRRQTERRINLPPKLVLDLQYLPQLPFNNFDRQVVTATEMIKNNFFNNRLFFPIKMINYDDSNTLVKRFVSKLMSRFRDQIHPLRVLPNNPYCNDQDTVYVTKHSNNTLSGTLTMKNIILPLSNDSPNSQKYAISNGIPSAHLPIKESFPIYDGSTTKLNLGIVHNILTDVYFTGGDWPLSVKANYRPNHLIPSEENVRPEFSEEIKKKRLKRIEDRQWIGVMIHETLRKREKLSKS</sequence>
<dbReference type="Proteomes" id="UP000783686">
    <property type="component" value="Unassembled WGS sequence"/>
</dbReference>
<dbReference type="EMBL" id="CAJFDH010000006">
    <property type="protein sequence ID" value="CAD5229025.1"/>
    <property type="molecule type" value="Genomic_DNA"/>
</dbReference>